<name>A0A0D0AII0_9AGAM</name>
<gene>
    <name evidence="1" type="ORF">CY34DRAFT_98648</name>
</gene>
<reference evidence="1 2" key="1">
    <citation type="submission" date="2014-04" db="EMBL/GenBank/DDBJ databases">
        <authorList>
            <consortium name="DOE Joint Genome Institute"/>
            <person name="Kuo A."/>
            <person name="Ruytinx J."/>
            <person name="Rineau F."/>
            <person name="Colpaert J."/>
            <person name="Kohler A."/>
            <person name="Nagy L.G."/>
            <person name="Floudas D."/>
            <person name="Copeland A."/>
            <person name="Barry K.W."/>
            <person name="Cichocki N."/>
            <person name="Veneault-Fourrey C."/>
            <person name="LaButti K."/>
            <person name="Lindquist E.A."/>
            <person name="Lipzen A."/>
            <person name="Lundell T."/>
            <person name="Morin E."/>
            <person name="Murat C."/>
            <person name="Sun H."/>
            <person name="Tunlid A."/>
            <person name="Henrissat B."/>
            <person name="Grigoriev I.V."/>
            <person name="Hibbett D.S."/>
            <person name="Martin F."/>
            <person name="Nordberg H.P."/>
            <person name="Cantor M.N."/>
            <person name="Hua S.X."/>
        </authorList>
    </citation>
    <scope>NUCLEOTIDE SEQUENCE [LARGE SCALE GENOMIC DNA]</scope>
    <source>
        <strain evidence="1 2">UH-Slu-Lm8-n1</strain>
    </source>
</reference>
<accession>A0A0D0AII0</accession>
<evidence type="ECO:0000313" key="1">
    <source>
        <dbReference type="EMBL" id="KIK34022.1"/>
    </source>
</evidence>
<dbReference type="EMBL" id="KN835823">
    <property type="protein sequence ID" value="KIK34022.1"/>
    <property type="molecule type" value="Genomic_DNA"/>
</dbReference>
<dbReference type="Proteomes" id="UP000054485">
    <property type="component" value="Unassembled WGS sequence"/>
</dbReference>
<evidence type="ECO:0000313" key="2">
    <source>
        <dbReference type="Proteomes" id="UP000054485"/>
    </source>
</evidence>
<reference evidence="2" key="2">
    <citation type="submission" date="2015-01" db="EMBL/GenBank/DDBJ databases">
        <title>Evolutionary Origins and Diversification of the Mycorrhizal Mutualists.</title>
        <authorList>
            <consortium name="DOE Joint Genome Institute"/>
            <consortium name="Mycorrhizal Genomics Consortium"/>
            <person name="Kohler A."/>
            <person name="Kuo A."/>
            <person name="Nagy L.G."/>
            <person name="Floudas D."/>
            <person name="Copeland A."/>
            <person name="Barry K.W."/>
            <person name="Cichocki N."/>
            <person name="Veneault-Fourrey C."/>
            <person name="LaButti K."/>
            <person name="Lindquist E.A."/>
            <person name="Lipzen A."/>
            <person name="Lundell T."/>
            <person name="Morin E."/>
            <person name="Murat C."/>
            <person name="Riley R."/>
            <person name="Ohm R."/>
            <person name="Sun H."/>
            <person name="Tunlid A."/>
            <person name="Henrissat B."/>
            <person name="Grigoriev I.V."/>
            <person name="Hibbett D.S."/>
            <person name="Martin F."/>
        </authorList>
    </citation>
    <scope>NUCLEOTIDE SEQUENCE [LARGE SCALE GENOMIC DNA]</scope>
    <source>
        <strain evidence="2">UH-Slu-Lm8-n1</strain>
    </source>
</reference>
<dbReference type="OrthoDB" id="1681765at2759"/>
<sequence>HSSLCNAIEHIFGVIKRQWCILQIPPEYSMEIQALIPMALCALHNFIHEEDPEVFYQDYDADIPEIIHADDVNGAAHAHVIRGNNARGELSDGLPNAAEKRRADTHRDEIAAAMGADYLTQNP</sequence>
<proteinExistence type="predicted"/>
<dbReference type="STRING" id="930992.A0A0D0AII0"/>
<dbReference type="AlphaFoldDB" id="A0A0D0AII0"/>
<organism evidence="1 2">
    <name type="scientific">Suillus luteus UH-Slu-Lm8-n1</name>
    <dbReference type="NCBI Taxonomy" id="930992"/>
    <lineage>
        <taxon>Eukaryota</taxon>
        <taxon>Fungi</taxon>
        <taxon>Dikarya</taxon>
        <taxon>Basidiomycota</taxon>
        <taxon>Agaricomycotina</taxon>
        <taxon>Agaricomycetes</taxon>
        <taxon>Agaricomycetidae</taxon>
        <taxon>Boletales</taxon>
        <taxon>Suillineae</taxon>
        <taxon>Suillaceae</taxon>
        <taxon>Suillus</taxon>
    </lineage>
</organism>
<dbReference type="InParanoid" id="A0A0D0AII0"/>
<protein>
    <submittedName>
        <fullName evidence="1">Unplaced genomic scaffold CY34scaffold_692, whole genome shotgun sequence</fullName>
    </submittedName>
</protein>
<keyword evidence="2" id="KW-1185">Reference proteome</keyword>
<dbReference type="HOGENOM" id="CLU_040082_4_0_1"/>
<feature type="non-terminal residue" evidence="1">
    <location>
        <position position="1"/>
    </location>
</feature>